<dbReference type="EMBL" id="JBHULC010000001">
    <property type="protein sequence ID" value="MFD2519373.1"/>
    <property type="molecule type" value="Genomic_DNA"/>
</dbReference>
<feature type="compositionally biased region" description="Basic and acidic residues" evidence="1">
    <location>
        <begin position="181"/>
        <end position="201"/>
    </location>
</feature>
<keyword evidence="4" id="KW-1185">Reference proteome</keyword>
<feature type="transmembrane region" description="Helical" evidence="2">
    <location>
        <begin position="211"/>
        <end position="232"/>
    </location>
</feature>
<keyword evidence="2" id="KW-1133">Transmembrane helix</keyword>
<sequence>MKILGLIKDKLTDSVIEKVSNFLGEHPENISLALDKAIPTVLGGIIQNTTTEESAGKVMDVLKDGGHTGEILDDLPQLLSNFDKTQLLITIGTNIFNHFLGNKSNGLVETISSLSNIRKTSASSLVGLATPLVLGALGKVITKEGMGVSGLMKLLNEQRDTVLAALPPAVINKLVTKEEPVSKKTAKEQAKEKKKEKEKDANPNPNTGGGAAVWIPWILLALVLIAILFYVFKYKKEQDAQQANLPAVDSTAIGLPDTTFTATPTDSVSITTPVETPEPKPVETKVEEKKADLLKVVEKPTTNTSTTTSANNVVLSDALQNNASWIALTNLNFRSGSAEISNKGDVNDLVKFLKNNSKARITIAGGSQSSGGTLGEDRAYALREVLLERGVRESQIDIQSKTVSDIDAKITVKVKK</sequence>
<organism evidence="3 4">
    <name type="scientific">Emticicia soli</name>
    <dbReference type="NCBI Taxonomy" id="2027878"/>
    <lineage>
        <taxon>Bacteria</taxon>
        <taxon>Pseudomonadati</taxon>
        <taxon>Bacteroidota</taxon>
        <taxon>Cytophagia</taxon>
        <taxon>Cytophagales</taxon>
        <taxon>Leadbetterellaceae</taxon>
        <taxon>Emticicia</taxon>
    </lineage>
</organism>
<evidence type="ECO:0000313" key="3">
    <source>
        <dbReference type="EMBL" id="MFD2519373.1"/>
    </source>
</evidence>
<dbReference type="RefSeq" id="WP_340238249.1">
    <property type="nucleotide sequence ID" value="NZ_JBBEWC010000009.1"/>
</dbReference>
<dbReference type="Proteomes" id="UP001597510">
    <property type="component" value="Unassembled WGS sequence"/>
</dbReference>
<dbReference type="InterPro" id="IPR036737">
    <property type="entry name" value="OmpA-like_sf"/>
</dbReference>
<comment type="caution">
    <text evidence="3">The sequence shown here is derived from an EMBL/GenBank/DDBJ whole genome shotgun (WGS) entry which is preliminary data.</text>
</comment>
<gene>
    <name evidence="3" type="ORF">ACFSR2_00650</name>
</gene>
<keyword evidence="2" id="KW-0812">Transmembrane</keyword>
<evidence type="ECO:0000256" key="1">
    <source>
        <dbReference type="SAM" id="MobiDB-lite"/>
    </source>
</evidence>
<feature type="region of interest" description="Disordered" evidence="1">
    <location>
        <begin position="181"/>
        <end position="207"/>
    </location>
</feature>
<protein>
    <submittedName>
        <fullName evidence="3">DUF937 domain-containing protein</fullName>
    </submittedName>
</protein>
<keyword evidence="2" id="KW-0472">Membrane</keyword>
<dbReference type="SUPFAM" id="SSF103088">
    <property type="entry name" value="OmpA-like"/>
    <property type="match status" value="1"/>
</dbReference>
<evidence type="ECO:0000313" key="4">
    <source>
        <dbReference type="Proteomes" id="UP001597510"/>
    </source>
</evidence>
<reference evidence="4" key="1">
    <citation type="journal article" date="2019" name="Int. J. Syst. Evol. Microbiol.">
        <title>The Global Catalogue of Microorganisms (GCM) 10K type strain sequencing project: providing services to taxonomists for standard genome sequencing and annotation.</title>
        <authorList>
            <consortium name="The Broad Institute Genomics Platform"/>
            <consortium name="The Broad Institute Genome Sequencing Center for Infectious Disease"/>
            <person name="Wu L."/>
            <person name="Ma J."/>
        </authorList>
    </citation>
    <scope>NUCLEOTIDE SEQUENCE [LARGE SCALE GENOMIC DNA]</scope>
    <source>
        <strain evidence="4">KCTC 52344</strain>
    </source>
</reference>
<dbReference type="InterPro" id="IPR009282">
    <property type="entry name" value="DUF937"/>
</dbReference>
<feature type="region of interest" description="Disordered" evidence="1">
    <location>
        <begin position="264"/>
        <end position="284"/>
    </location>
</feature>
<dbReference type="Pfam" id="PF06078">
    <property type="entry name" value="DUF937"/>
    <property type="match status" value="1"/>
</dbReference>
<proteinExistence type="predicted"/>
<name>A0ABW5J0U5_9BACT</name>
<accession>A0ABW5J0U5</accession>
<dbReference type="Gene3D" id="3.30.1330.60">
    <property type="entry name" value="OmpA-like domain"/>
    <property type="match status" value="1"/>
</dbReference>
<evidence type="ECO:0000256" key="2">
    <source>
        <dbReference type="SAM" id="Phobius"/>
    </source>
</evidence>